<evidence type="ECO:0000256" key="5">
    <source>
        <dbReference type="SAM" id="MobiDB-lite"/>
    </source>
</evidence>
<feature type="transmembrane region" description="Helical" evidence="6">
    <location>
        <begin position="225"/>
        <end position="244"/>
    </location>
</feature>
<keyword evidence="3 6" id="KW-1133">Transmembrane helix</keyword>
<accession>A0AAV4X2G7</accession>
<feature type="region of interest" description="Disordered" evidence="5">
    <location>
        <begin position="309"/>
        <end position="334"/>
    </location>
</feature>
<keyword evidence="2 6" id="KW-0812">Transmembrane</keyword>
<dbReference type="PANTHER" id="PTHR24064">
    <property type="entry name" value="SOLUTE CARRIER FAMILY 22 MEMBER"/>
    <property type="match status" value="1"/>
</dbReference>
<evidence type="ECO:0000313" key="9">
    <source>
        <dbReference type="Proteomes" id="UP001054945"/>
    </source>
</evidence>
<feature type="transmembrane region" description="Helical" evidence="6">
    <location>
        <begin position="251"/>
        <end position="271"/>
    </location>
</feature>
<dbReference type="SUPFAM" id="SSF103473">
    <property type="entry name" value="MFS general substrate transporter"/>
    <property type="match status" value="1"/>
</dbReference>
<dbReference type="AlphaFoldDB" id="A0AAV4X2G7"/>
<dbReference type="GO" id="GO:0016020">
    <property type="term" value="C:membrane"/>
    <property type="evidence" value="ECO:0007669"/>
    <property type="project" value="UniProtKB-SubCell"/>
</dbReference>
<gene>
    <name evidence="8" type="primary">SLC22A2</name>
    <name evidence="8" type="ORF">CEXT_680881</name>
</gene>
<dbReference type="EMBL" id="BPLR01017203">
    <property type="protein sequence ID" value="GIY89425.1"/>
    <property type="molecule type" value="Genomic_DNA"/>
</dbReference>
<dbReference type="Proteomes" id="UP001054945">
    <property type="component" value="Unassembled WGS sequence"/>
</dbReference>
<dbReference type="GO" id="GO:0022857">
    <property type="term" value="F:transmembrane transporter activity"/>
    <property type="evidence" value="ECO:0007669"/>
    <property type="project" value="InterPro"/>
</dbReference>
<dbReference type="InterPro" id="IPR005828">
    <property type="entry name" value="MFS_sugar_transport-like"/>
</dbReference>
<name>A0AAV4X2G7_CAEEX</name>
<feature type="transmembrane region" description="Helical" evidence="6">
    <location>
        <begin position="161"/>
        <end position="182"/>
    </location>
</feature>
<evidence type="ECO:0000256" key="6">
    <source>
        <dbReference type="SAM" id="Phobius"/>
    </source>
</evidence>
<dbReference type="InterPro" id="IPR020846">
    <property type="entry name" value="MFS_dom"/>
</dbReference>
<feature type="transmembrane region" description="Helical" evidence="6">
    <location>
        <begin position="194"/>
        <end position="219"/>
    </location>
</feature>
<feature type="transmembrane region" description="Helical" evidence="6">
    <location>
        <begin position="277"/>
        <end position="297"/>
    </location>
</feature>
<evidence type="ECO:0000256" key="1">
    <source>
        <dbReference type="ARBA" id="ARBA00004141"/>
    </source>
</evidence>
<evidence type="ECO:0000256" key="2">
    <source>
        <dbReference type="ARBA" id="ARBA00022692"/>
    </source>
</evidence>
<dbReference type="PROSITE" id="PS50850">
    <property type="entry name" value="MFS"/>
    <property type="match status" value="1"/>
</dbReference>
<evidence type="ECO:0000313" key="8">
    <source>
        <dbReference type="EMBL" id="GIY89425.1"/>
    </source>
</evidence>
<feature type="compositionally biased region" description="Basic residues" evidence="5">
    <location>
        <begin position="323"/>
        <end position="334"/>
    </location>
</feature>
<feature type="domain" description="Major facilitator superfamily (MFS) profile" evidence="7">
    <location>
        <begin position="77"/>
        <end position="359"/>
    </location>
</feature>
<comment type="caution">
    <text evidence="8">The sequence shown here is derived from an EMBL/GenBank/DDBJ whole genome shotgun (WGS) entry which is preliminary data.</text>
</comment>
<comment type="subcellular location">
    <subcellularLocation>
        <location evidence="1">Membrane</location>
        <topology evidence="1">Multi-pass membrane protein</topology>
    </subcellularLocation>
</comment>
<evidence type="ECO:0000256" key="3">
    <source>
        <dbReference type="ARBA" id="ARBA00022989"/>
    </source>
</evidence>
<evidence type="ECO:0000259" key="7">
    <source>
        <dbReference type="PROSITE" id="PS50850"/>
    </source>
</evidence>
<protein>
    <submittedName>
        <fullName evidence="8">Solute carrier family 22 member 2</fullName>
    </submittedName>
</protein>
<keyword evidence="4 6" id="KW-0472">Membrane</keyword>
<reference evidence="8 9" key="1">
    <citation type="submission" date="2021-06" db="EMBL/GenBank/DDBJ databases">
        <title>Caerostris extrusa draft genome.</title>
        <authorList>
            <person name="Kono N."/>
            <person name="Arakawa K."/>
        </authorList>
    </citation>
    <scope>NUCLEOTIDE SEQUENCE [LARGE SCALE GENOMIC DNA]</scope>
</reference>
<evidence type="ECO:0000256" key="4">
    <source>
        <dbReference type="ARBA" id="ARBA00023136"/>
    </source>
</evidence>
<dbReference type="Pfam" id="PF00083">
    <property type="entry name" value="Sugar_tr"/>
    <property type="match status" value="1"/>
</dbReference>
<organism evidence="8 9">
    <name type="scientific">Caerostris extrusa</name>
    <name type="common">Bark spider</name>
    <name type="synonym">Caerostris bankana</name>
    <dbReference type="NCBI Taxonomy" id="172846"/>
    <lineage>
        <taxon>Eukaryota</taxon>
        <taxon>Metazoa</taxon>
        <taxon>Ecdysozoa</taxon>
        <taxon>Arthropoda</taxon>
        <taxon>Chelicerata</taxon>
        <taxon>Arachnida</taxon>
        <taxon>Araneae</taxon>
        <taxon>Araneomorphae</taxon>
        <taxon>Entelegynae</taxon>
        <taxon>Araneoidea</taxon>
        <taxon>Araneidae</taxon>
        <taxon>Caerostris</taxon>
    </lineage>
</organism>
<proteinExistence type="predicted"/>
<feature type="transmembrane region" description="Helical" evidence="6">
    <location>
        <begin position="76"/>
        <end position="98"/>
    </location>
</feature>
<dbReference type="InterPro" id="IPR036259">
    <property type="entry name" value="MFS_trans_sf"/>
</dbReference>
<sequence>MYDSKTSNKDHSRIDQFIFIDLQMVALLTGVIPRSQLSIISDKMEVCLKYRKHISTDKRMDFFTVIGSFGWWQLRVFLFFTCLNVVAVWQNFSIIFLAPNMDFSCVQPSTPYQSNGSDDRCWVPQDPNSSVLAPCTRWEYNTSKTSHTIVSEWDLVCEREWLVSLTKSVYMIGFLFSGIVFGQTSDSIGRYPTLLICYVVTCISMFLSLLSGSFTMFIILRFLQAFGRAGATTVGFVLIMELVGPKHQTEVGIFIQLGWTVGYVTLVGIAWFFRHWFWLQLIISLSFLPFALFFTLIPESPRWLLTRGKNGKARKTPDESCHHQQKGCHRRHQRTDKVRKLIGERSKRNSECTGGVEDA</sequence>
<dbReference type="Gene3D" id="1.20.1250.20">
    <property type="entry name" value="MFS general substrate transporter like domains"/>
    <property type="match status" value="1"/>
</dbReference>
<keyword evidence="9" id="KW-1185">Reference proteome</keyword>